<dbReference type="AlphaFoldDB" id="A0A0D2MRM0"/>
<dbReference type="CDD" id="cd00229">
    <property type="entry name" value="SGNH_hydrolase"/>
    <property type="match status" value="1"/>
</dbReference>
<accession>A0A0D2MRM0</accession>
<sequence>MRVGKGTVGDALGAFLDHEFDLPLEFLRRAQSYSGPRTRLRRVVADMIAGKPVEINILGGSVSAGAVATRKMDPVNPNDVWSLVRLQLQTRLSPKVQFYNNARSATKSLIFSMCLPRWLNATADLVFVEFIANDGSEMDTSLDGPLDKARSYERFLRKIQQQPSNPAVMLVSEMAYPPGGRDGKAKRAFFSTPEDNYGNLAQYYDIPTISFRDALWQLGDNGRDGMSWDDFMGPDRLHPNDRGHRLMADMVIYLMQQTAVDLLVHPLSHAEVAASAAPLPPPMFAGNDASLNQICAQGKNMSRHVVASAGWEVTPYSEGTKYPTFGYETTTPAAPLVIEASTVGDAPGRPASVMLTYTKAKAGFGNAKVTCSNGCTCDPVTLEGSVTYDQTVVFVEMVHPTAAPACRVSVEMDPASAPGSKFRVSGVVITGDPGHVSGRIGEEKYMSWLSGDAWVA</sequence>
<evidence type="ECO:0000313" key="2">
    <source>
        <dbReference type="EMBL" id="KIZ03087.1"/>
    </source>
</evidence>
<dbReference type="PANTHER" id="PTHR34407:SF1">
    <property type="entry name" value="SGNH HYDROLASE-TYPE ESTERASE DOMAIN-CONTAINING PROTEIN"/>
    <property type="match status" value="1"/>
</dbReference>
<dbReference type="InterPro" id="IPR013830">
    <property type="entry name" value="SGNH_hydro"/>
</dbReference>
<protein>
    <recommendedName>
        <fullName evidence="1">SGNH hydrolase-type esterase domain-containing protein</fullName>
    </recommendedName>
</protein>
<organism evidence="2 3">
    <name type="scientific">Monoraphidium neglectum</name>
    <dbReference type="NCBI Taxonomy" id="145388"/>
    <lineage>
        <taxon>Eukaryota</taxon>
        <taxon>Viridiplantae</taxon>
        <taxon>Chlorophyta</taxon>
        <taxon>core chlorophytes</taxon>
        <taxon>Chlorophyceae</taxon>
        <taxon>CS clade</taxon>
        <taxon>Sphaeropleales</taxon>
        <taxon>Selenastraceae</taxon>
        <taxon>Monoraphidium</taxon>
    </lineage>
</organism>
<dbReference type="InterPro" id="IPR036514">
    <property type="entry name" value="SGNH_hydro_sf"/>
</dbReference>
<dbReference type="RefSeq" id="XP_013902106.1">
    <property type="nucleotide sequence ID" value="XM_014046652.1"/>
</dbReference>
<dbReference type="KEGG" id="mng:MNEG_4871"/>
<reference evidence="2 3" key="1">
    <citation type="journal article" date="2013" name="BMC Genomics">
        <title>Reconstruction of the lipid metabolism for the microalga Monoraphidium neglectum from its genome sequence reveals characteristics suitable for biofuel production.</title>
        <authorList>
            <person name="Bogen C."/>
            <person name="Al-Dilaimi A."/>
            <person name="Albersmeier A."/>
            <person name="Wichmann J."/>
            <person name="Grundmann M."/>
            <person name="Rupp O."/>
            <person name="Lauersen K.J."/>
            <person name="Blifernez-Klassen O."/>
            <person name="Kalinowski J."/>
            <person name="Goesmann A."/>
            <person name="Mussgnug J.H."/>
            <person name="Kruse O."/>
        </authorList>
    </citation>
    <scope>NUCLEOTIDE SEQUENCE [LARGE SCALE GENOMIC DNA]</scope>
    <source>
        <strain evidence="2 3">SAG 48.87</strain>
    </source>
</reference>
<dbReference type="Gene3D" id="3.40.50.1110">
    <property type="entry name" value="SGNH hydrolase"/>
    <property type="match status" value="1"/>
</dbReference>
<name>A0A0D2MRM0_9CHLO</name>
<dbReference type="SUPFAM" id="SSF52266">
    <property type="entry name" value="SGNH hydrolase"/>
    <property type="match status" value="1"/>
</dbReference>
<feature type="domain" description="SGNH hydrolase-type esterase" evidence="1">
    <location>
        <begin position="58"/>
        <end position="246"/>
    </location>
</feature>
<dbReference type="EMBL" id="KK100917">
    <property type="protein sequence ID" value="KIZ03087.1"/>
    <property type="molecule type" value="Genomic_DNA"/>
</dbReference>
<evidence type="ECO:0000313" key="3">
    <source>
        <dbReference type="Proteomes" id="UP000054498"/>
    </source>
</evidence>
<proteinExistence type="predicted"/>
<dbReference type="Pfam" id="PF13472">
    <property type="entry name" value="Lipase_GDSL_2"/>
    <property type="match status" value="1"/>
</dbReference>
<dbReference type="PANTHER" id="PTHR34407">
    <property type="entry name" value="EXPRESSED PROTEIN"/>
    <property type="match status" value="1"/>
</dbReference>
<gene>
    <name evidence="2" type="ORF">MNEG_4871</name>
</gene>
<keyword evidence="3" id="KW-1185">Reference proteome</keyword>
<evidence type="ECO:0000259" key="1">
    <source>
        <dbReference type="Pfam" id="PF13472"/>
    </source>
</evidence>
<dbReference type="GeneID" id="25737748"/>
<dbReference type="Proteomes" id="UP000054498">
    <property type="component" value="Unassembled WGS sequence"/>
</dbReference>
<dbReference type="OrthoDB" id="508378at2759"/>